<evidence type="ECO:0000313" key="1">
    <source>
        <dbReference type="EMBL" id="JAP06663.1"/>
    </source>
</evidence>
<protein>
    <submittedName>
        <fullName evidence="1">Putative ovule protein</fullName>
    </submittedName>
</protein>
<organism evidence="1">
    <name type="scientific">Solanum chacoense</name>
    <name type="common">Chaco potato</name>
    <dbReference type="NCBI Taxonomy" id="4108"/>
    <lineage>
        <taxon>Eukaryota</taxon>
        <taxon>Viridiplantae</taxon>
        <taxon>Streptophyta</taxon>
        <taxon>Embryophyta</taxon>
        <taxon>Tracheophyta</taxon>
        <taxon>Spermatophyta</taxon>
        <taxon>Magnoliopsida</taxon>
        <taxon>eudicotyledons</taxon>
        <taxon>Gunneridae</taxon>
        <taxon>Pentapetalae</taxon>
        <taxon>asterids</taxon>
        <taxon>lamiids</taxon>
        <taxon>Solanales</taxon>
        <taxon>Solanaceae</taxon>
        <taxon>Solanoideae</taxon>
        <taxon>Solaneae</taxon>
        <taxon>Solanum</taxon>
    </lineage>
</organism>
<dbReference type="AlphaFoldDB" id="A0A0V0GFX7"/>
<proteinExistence type="predicted"/>
<reference evidence="1" key="1">
    <citation type="submission" date="2015-12" db="EMBL/GenBank/DDBJ databases">
        <title>Gene expression during late stages of embryo sac development: a critical building block for successful pollen-pistil interactions.</title>
        <authorList>
            <person name="Liu Y."/>
            <person name="Joly V."/>
            <person name="Sabar M."/>
            <person name="Matton D.P."/>
        </authorList>
    </citation>
    <scope>NUCLEOTIDE SEQUENCE</scope>
</reference>
<feature type="non-terminal residue" evidence="1">
    <location>
        <position position="1"/>
    </location>
</feature>
<accession>A0A0V0GFX7</accession>
<sequence>RLDEIAVPKYKQFRHQGLLFQENGIINEDVTHKNKTEWLKWKCVTEVLCCKRMAAKVKGKFY</sequence>
<name>A0A0V0GFX7_SOLCH</name>
<dbReference type="EMBL" id="GEDG01040635">
    <property type="protein sequence ID" value="JAP06663.1"/>
    <property type="molecule type" value="Transcribed_RNA"/>
</dbReference>